<evidence type="ECO:0000313" key="13">
    <source>
        <dbReference type="EMBL" id="MFG6414831.1"/>
    </source>
</evidence>
<feature type="binding site" evidence="10">
    <location>
        <begin position="32"/>
        <end position="39"/>
    </location>
    <ligand>
        <name>ATP</name>
        <dbReference type="ChEBI" id="CHEBI:30616"/>
    </ligand>
</feature>
<dbReference type="Pfam" id="PF13245">
    <property type="entry name" value="AAA_19"/>
    <property type="match status" value="1"/>
</dbReference>
<dbReference type="Proteomes" id="UP001606300">
    <property type="component" value="Unassembled WGS sequence"/>
</dbReference>
<evidence type="ECO:0000256" key="4">
    <source>
        <dbReference type="ARBA" id="ARBA00022840"/>
    </source>
</evidence>
<dbReference type="PROSITE" id="PS51217">
    <property type="entry name" value="UVRD_HELICASE_CTER"/>
    <property type="match status" value="1"/>
</dbReference>
<evidence type="ECO:0000256" key="2">
    <source>
        <dbReference type="ARBA" id="ARBA00022801"/>
    </source>
</evidence>
<organism evidence="13 14">
    <name type="scientific">Pelomonas dachongensis</name>
    <dbReference type="NCBI Taxonomy" id="3299029"/>
    <lineage>
        <taxon>Bacteria</taxon>
        <taxon>Pseudomonadati</taxon>
        <taxon>Pseudomonadota</taxon>
        <taxon>Betaproteobacteria</taxon>
        <taxon>Burkholderiales</taxon>
        <taxon>Sphaerotilaceae</taxon>
        <taxon>Roseateles</taxon>
    </lineage>
</organism>
<dbReference type="PROSITE" id="PS51198">
    <property type="entry name" value="UVRD_HELICASE_ATP_BIND"/>
    <property type="match status" value="1"/>
</dbReference>
<protein>
    <recommendedName>
        <fullName evidence="7">DNA 3'-5' helicase</fullName>
        <ecNumber evidence="7">5.6.2.4</ecNumber>
    </recommendedName>
    <alternativeName>
        <fullName evidence="8">DNA 3'-5' helicase II</fullName>
    </alternativeName>
</protein>
<dbReference type="Gene3D" id="1.10.486.10">
    <property type="entry name" value="PCRA, domain 4"/>
    <property type="match status" value="1"/>
</dbReference>
<evidence type="ECO:0000256" key="3">
    <source>
        <dbReference type="ARBA" id="ARBA00022806"/>
    </source>
</evidence>
<dbReference type="InterPro" id="IPR014017">
    <property type="entry name" value="DNA_helicase_UvrD-like_C"/>
</dbReference>
<dbReference type="InterPro" id="IPR000212">
    <property type="entry name" value="DNA_helicase_UvrD/REP"/>
</dbReference>
<dbReference type="RefSeq" id="WP_394470898.1">
    <property type="nucleotide sequence ID" value="NZ_JBIGHY010000004.1"/>
</dbReference>
<evidence type="ECO:0000256" key="6">
    <source>
        <dbReference type="ARBA" id="ARBA00034617"/>
    </source>
</evidence>
<dbReference type="SUPFAM" id="SSF52540">
    <property type="entry name" value="P-loop containing nucleoside triphosphate hydrolases"/>
    <property type="match status" value="1"/>
</dbReference>
<dbReference type="Pfam" id="PF13361">
    <property type="entry name" value="UvrD_C"/>
    <property type="match status" value="1"/>
</dbReference>
<dbReference type="InterPro" id="IPR014016">
    <property type="entry name" value="UvrD-like_ATP-bd"/>
</dbReference>
<keyword evidence="2 10" id="KW-0378">Hydrolase</keyword>
<dbReference type="GO" id="GO:0004527">
    <property type="term" value="F:exonuclease activity"/>
    <property type="evidence" value="ECO:0007669"/>
    <property type="project" value="UniProtKB-KW"/>
</dbReference>
<comment type="caution">
    <text evidence="13">The sequence shown here is derived from an EMBL/GenBank/DDBJ whole genome shotgun (WGS) entry which is preliminary data.</text>
</comment>
<keyword evidence="3 10" id="KW-0347">Helicase</keyword>
<evidence type="ECO:0000256" key="5">
    <source>
        <dbReference type="ARBA" id="ARBA00023235"/>
    </source>
</evidence>
<accession>A0ABW7EN25</accession>
<reference evidence="13 14" key="1">
    <citation type="submission" date="2024-09" db="EMBL/GenBank/DDBJ databases">
        <title>Novel species of the genus Pelomonas and Roseateles isolated from streams.</title>
        <authorList>
            <person name="Lu H."/>
        </authorList>
    </citation>
    <scope>NUCLEOTIDE SEQUENCE [LARGE SCALE GENOMIC DNA]</scope>
    <source>
        <strain evidence="13 14">DC23W</strain>
    </source>
</reference>
<evidence type="ECO:0000256" key="1">
    <source>
        <dbReference type="ARBA" id="ARBA00022741"/>
    </source>
</evidence>
<evidence type="ECO:0000256" key="9">
    <source>
        <dbReference type="ARBA" id="ARBA00048988"/>
    </source>
</evidence>
<dbReference type="EC" id="5.6.2.4" evidence="7"/>
<evidence type="ECO:0000256" key="7">
    <source>
        <dbReference type="ARBA" id="ARBA00034808"/>
    </source>
</evidence>
<comment type="catalytic activity">
    <reaction evidence="6">
        <text>Couples ATP hydrolysis with the unwinding of duplex DNA by translocating in the 3'-5' direction.</text>
        <dbReference type="EC" id="5.6.2.4"/>
    </reaction>
</comment>
<evidence type="ECO:0000313" key="14">
    <source>
        <dbReference type="Proteomes" id="UP001606300"/>
    </source>
</evidence>
<keyword evidence="1 10" id="KW-0547">Nucleotide-binding</keyword>
<comment type="catalytic activity">
    <reaction evidence="9">
        <text>ATP + H2O = ADP + phosphate + H(+)</text>
        <dbReference type="Rhea" id="RHEA:13065"/>
        <dbReference type="ChEBI" id="CHEBI:15377"/>
        <dbReference type="ChEBI" id="CHEBI:15378"/>
        <dbReference type="ChEBI" id="CHEBI:30616"/>
        <dbReference type="ChEBI" id="CHEBI:43474"/>
        <dbReference type="ChEBI" id="CHEBI:456216"/>
        <dbReference type="EC" id="5.6.2.4"/>
    </reaction>
</comment>
<evidence type="ECO:0000259" key="12">
    <source>
        <dbReference type="PROSITE" id="PS51217"/>
    </source>
</evidence>
<evidence type="ECO:0000256" key="10">
    <source>
        <dbReference type="PROSITE-ProRule" id="PRU00560"/>
    </source>
</evidence>
<evidence type="ECO:0000256" key="8">
    <source>
        <dbReference type="ARBA" id="ARBA00034923"/>
    </source>
</evidence>
<evidence type="ECO:0000259" key="11">
    <source>
        <dbReference type="PROSITE" id="PS51198"/>
    </source>
</evidence>
<name>A0ABW7EN25_9BURK</name>
<gene>
    <name evidence="13" type="ORF">ACG02S_13100</name>
</gene>
<dbReference type="EMBL" id="JBIGHY010000004">
    <property type="protein sequence ID" value="MFG6414831.1"/>
    <property type="molecule type" value="Genomic_DNA"/>
</dbReference>
<dbReference type="PANTHER" id="PTHR11070:SF2">
    <property type="entry name" value="ATP-DEPENDENT DNA HELICASE SRS2"/>
    <property type="match status" value="1"/>
</dbReference>
<dbReference type="Gene3D" id="3.40.50.300">
    <property type="entry name" value="P-loop containing nucleotide triphosphate hydrolases"/>
    <property type="match status" value="3"/>
</dbReference>
<keyword evidence="13" id="KW-0540">Nuclease</keyword>
<keyword evidence="5" id="KW-0413">Isomerase</keyword>
<feature type="domain" description="UvrD-like helicase ATP-binding" evidence="11">
    <location>
        <begin position="11"/>
        <end position="317"/>
    </location>
</feature>
<sequence>MSDAAFQPTHITPSDEQLAIQLLRTRLLLVQANAGAAKTTTLALRIAQALQRGAQPDTVLALTTTAPAVTALKERLAHIGLPRAVVQQLRIQTFEAFSLAVLAEAEGGKAQVVTSHELVKPYVVRAIERAQSLPEERHPEDLLTQALPGDLVEGLLDSFDVLKGRMVVEHLDPEQRMTPELADELGFGYLTMRAWRCYEFIRRGGHPDRPEFRFDGDGPYDLARLLMSGEIAAGDAALQLNLSLICVDEMHDVNRAAFTVLKAVLAANPRAAFVGVGDRDQVIHSQTGADAGFMGEHFHAEIGRPAVLPLTRSRRFSPQLARHVGALARKPYAADDAVQTHIHLERCESPRLAAAFIARQAQAHHQQQALTSLRVLVRHAAQSVAIEHELLRLGVPYAAVGFAPYLERAETLLVRGLYAHALDDFTGFEDPAHRTRLLNALLLFSGAKVDSIELRHLDSAEAQRVAVAQAAADLDATRAFIDGHVLRSANASARRQLDAAMAILRRNDFDAFEASFLKALDPLTLAARVFVRRQDAEQAADHMTQLHHVALHESAGVAGAFRLFSAMDQARRRQRANDRVVLSSIEAAKGLEFDHVIVPHLSRGEFGEGASENRNLLYVAMTRARQRLTLTFDPTRPSRFLTDAALID</sequence>
<dbReference type="InterPro" id="IPR027417">
    <property type="entry name" value="P-loop_NTPase"/>
</dbReference>
<proteinExistence type="predicted"/>
<feature type="domain" description="UvrD-like helicase C-terminal" evidence="12">
    <location>
        <begin position="311"/>
        <end position="590"/>
    </location>
</feature>
<keyword evidence="4 10" id="KW-0067">ATP-binding</keyword>
<dbReference type="PANTHER" id="PTHR11070">
    <property type="entry name" value="UVRD / RECB / PCRA DNA HELICASE FAMILY MEMBER"/>
    <property type="match status" value="1"/>
</dbReference>
<keyword evidence="13" id="KW-0269">Exonuclease</keyword>
<keyword evidence="14" id="KW-1185">Reference proteome</keyword>